<name>A0A8H7VBX4_9FUNG</name>
<proteinExistence type="predicted"/>
<dbReference type="OrthoDB" id="509821at2759"/>
<comment type="caution">
    <text evidence="1">The sequence shown here is derived from an EMBL/GenBank/DDBJ whole genome shotgun (WGS) entry which is preliminary data.</text>
</comment>
<accession>A0A8H7VBX4</accession>
<dbReference type="AlphaFoldDB" id="A0A8H7VBX4"/>
<organism evidence="1 2">
    <name type="scientific">Mucor saturninus</name>
    <dbReference type="NCBI Taxonomy" id="64648"/>
    <lineage>
        <taxon>Eukaryota</taxon>
        <taxon>Fungi</taxon>
        <taxon>Fungi incertae sedis</taxon>
        <taxon>Mucoromycota</taxon>
        <taxon>Mucoromycotina</taxon>
        <taxon>Mucoromycetes</taxon>
        <taxon>Mucorales</taxon>
        <taxon>Mucorineae</taxon>
        <taxon>Mucoraceae</taxon>
        <taxon>Mucor</taxon>
    </lineage>
</organism>
<evidence type="ECO:0000313" key="1">
    <source>
        <dbReference type="EMBL" id="KAG2208764.1"/>
    </source>
</evidence>
<dbReference type="EMBL" id="JAEPRD010000018">
    <property type="protein sequence ID" value="KAG2208764.1"/>
    <property type="molecule type" value="Genomic_DNA"/>
</dbReference>
<gene>
    <name evidence="1" type="ORF">INT47_007863</name>
</gene>
<sequence length="277" mass="31325">MFRIPTWKITSAPSIPAPSISAPSTSVPGPTTSCAPSLTSIFYTGSNSSFDISPQRVFSFLSNLVAPRNSPFNIAVPKHKFAPCIKPPLRPSAHRERIMWYMNRTEEVVTDFRIEQILELKKNWTKFNDRYSSLFYDRLLLITKKNQSLVKSPSVTIAFSLVIPGFNNNADFTVSEVVDFLALQGHTDEESMLYVKNRILDLSKSNKLAGFRYTPKSAGMPSDADIMLHVLEVYSSLKEPMAIPPLVPPPVNIFKYLLTYVYLTPELEHWDIFEKAN</sequence>
<evidence type="ECO:0000313" key="2">
    <source>
        <dbReference type="Proteomes" id="UP000603453"/>
    </source>
</evidence>
<dbReference type="Proteomes" id="UP000603453">
    <property type="component" value="Unassembled WGS sequence"/>
</dbReference>
<protein>
    <submittedName>
        <fullName evidence="1">Uncharacterized protein</fullName>
    </submittedName>
</protein>
<reference evidence="1" key="1">
    <citation type="submission" date="2020-12" db="EMBL/GenBank/DDBJ databases">
        <title>Metabolic potential, ecology and presence of endohyphal bacteria is reflected in genomic diversity of Mucoromycotina.</title>
        <authorList>
            <person name="Muszewska A."/>
            <person name="Okrasinska A."/>
            <person name="Steczkiewicz K."/>
            <person name="Drgas O."/>
            <person name="Orlowska M."/>
            <person name="Perlinska-Lenart U."/>
            <person name="Aleksandrzak-Piekarczyk T."/>
            <person name="Szatraj K."/>
            <person name="Zielenkiewicz U."/>
            <person name="Pilsyk S."/>
            <person name="Malc E."/>
            <person name="Mieczkowski P."/>
            <person name="Kruszewska J.S."/>
            <person name="Biernat P."/>
            <person name="Pawlowska J."/>
        </authorList>
    </citation>
    <scope>NUCLEOTIDE SEQUENCE</scope>
    <source>
        <strain evidence="1">WA0000017839</strain>
    </source>
</reference>
<keyword evidence="2" id="KW-1185">Reference proteome</keyword>